<feature type="chain" id="PRO_5047138659" evidence="2">
    <location>
        <begin position="23"/>
        <end position="531"/>
    </location>
</feature>
<gene>
    <name evidence="4" type="ORF">QQ008_03860</name>
</gene>
<dbReference type="InterPro" id="IPR052037">
    <property type="entry name" value="LPS_export_LptA"/>
</dbReference>
<feature type="signal peptide" evidence="2">
    <location>
        <begin position="1"/>
        <end position="22"/>
    </location>
</feature>
<accession>A0ABT8KLN7</accession>
<dbReference type="Pfam" id="PF13100">
    <property type="entry name" value="OstA_2"/>
    <property type="match status" value="1"/>
</dbReference>
<keyword evidence="1 2" id="KW-0732">Signal</keyword>
<evidence type="ECO:0000256" key="2">
    <source>
        <dbReference type="SAM" id="SignalP"/>
    </source>
</evidence>
<dbReference type="PANTHER" id="PTHR36504:SF1">
    <property type="entry name" value="LIPOPOLYSACCHARIDE EXPORT SYSTEM PROTEIN LPTA"/>
    <property type="match status" value="1"/>
</dbReference>
<proteinExistence type="predicted"/>
<evidence type="ECO:0000259" key="3">
    <source>
        <dbReference type="Pfam" id="PF13100"/>
    </source>
</evidence>
<dbReference type="RefSeq" id="WP_346750498.1">
    <property type="nucleotide sequence ID" value="NZ_JAUJEA010000001.1"/>
</dbReference>
<keyword evidence="5" id="KW-1185">Reference proteome</keyword>
<organism evidence="4 5">
    <name type="scientific">Splendidivirga corallicola</name>
    <dbReference type="NCBI Taxonomy" id="3051826"/>
    <lineage>
        <taxon>Bacteria</taxon>
        <taxon>Pseudomonadati</taxon>
        <taxon>Bacteroidota</taxon>
        <taxon>Cytophagia</taxon>
        <taxon>Cytophagales</taxon>
        <taxon>Splendidivirgaceae</taxon>
        <taxon>Splendidivirga</taxon>
    </lineage>
</organism>
<protein>
    <submittedName>
        <fullName evidence="4">OstA-like protein</fullName>
    </submittedName>
</protein>
<sequence>MKVKINILILLFSVLSTANVWAQTKVKLNKAESLQGVEKDGENYSKVVGGVWLQHENTHIWCDTAYRYTNKNALEAIGNVKIKEGDSITITGDRLFYDGNTKLAQMRENVVYRDDSITMYTDFLDYDMQGKLAYYFNGGKVVDSKNVLTSEKGYYNTASKFVSFKEEAILKTPDATIFSDTLQYDLNTDIAYFKGPTEIIKRDSTKLNANDGEYITRIEQSRLKSGTIETRENILSGDKFFFDEIQQFYTVTGNVEMFNKENEIIINGKYAKYWKLEGIIKVYEDALMKKPFNEDTLYLSADTLVSIESEIPEKKRLLAYHNVKVYNIEMQGKADSLSYHLADSTIFMYDDPLIWNQGNQIEADSINMLISNNKIDKMFLSTNSFVISEDSLLQKFNQIKGREMVAHFLENKIDQIDVFGNAESIFFAPTEADTILLGLNKTVCSNMIIDFKEGDMNSIKTFVNPDASLIPPHEIQAPDTRLKGFKWRAEDRPTKEEVLYGIRKEKPEIKPKKEIERIETLNKAIKNSPDN</sequence>
<evidence type="ECO:0000256" key="1">
    <source>
        <dbReference type="ARBA" id="ARBA00022729"/>
    </source>
</evidence>
<dbReference type="EMBL" id="JAUJEA010000001">
    <property type="protein sequence ID" value="MDN5200475.1"/>
    <property type="molecule type" value="Genomic_DNA"/>
</dbReference>
<dbReference type="Proteomes" id="UP001172082">
    <property type="component" value="Unassembled WGS sequence"/>
</dbReference>
<dbReference type="Gene3D" id="2.60.450.10">
    <property type="entry name" value="Lipopolysaccharide (LPS) transport protein A like domain"/>
    <property type="match status" value="3"/>
</dbReference>
<evidence type="ECO:0000313" key="4">
    <source>
        <dbReference type="EMBL" id="MDN5200475.1"/>
    </source>
</evidence>
<reference evidence="4" key="1">
    <citation type="submission" date="2023-06" db="EMBL/GenBank/DDBJ databases">
        <title>Genomic of Parafulvivirga corallium.</title>
        <authorList>
            <person name="Wang G."/>
        </authorList>
    </citation>
    <scope>NUCLEOTIDE SEQUENCE</scope>
    <source>
        <strain evidence="4">BMA10</strain>
    </source>
</reference>
<name>A0ABT8KLN7_9BACT</name>
<evidence type="ECO:0000313" key="5">
    <source>
        <dbReference type="Proteomes" id="UP001172082"/>
    </source>
</evidence>
<dbReference type="InterPro" id="IPR005653">
    <property type="entry name" value="OstA-like_N"/>
</dbReference>
<comment type="caution">
    <text evidence="4">The sequence shown here is derived from an EMBL/GenBank/DDBJ whole genome shotgun (WGS) entry which is preliminary data.</text>
</comment>
<feature type="domain" description="Organic solvent tolerance-like N-terminal" evidence="3">
    <location>
        <begin position="24"/>
        <end position="180"/>
    </location>
</feature>
<dbReference type="PANTHER" id="PTHR36504">
    <property type="entry name" value="LIPOPOLYSACCHARIDE EXPORT SYSTEM PROTEIN LPTA"/>
    <property type="match status" value="1"/>
</dbReference>